<gene>
    <name evidence="1" type="ORF">UV20_C0049G0010</name>
</gene>
<evidence type="ECO:0000313" key="2">
    <source>
        <dbReference type="Proteomes" id="UP000034837"/>
    </source>
</evidence>
<dbReference type="EMBL" id="LCDO01000049">
    <property type="protein sequence ID" value="KKS53573.1"/>
    <property type="molecule type" value="Genomic_DNA"/>
</dbReference>
<sequence>MFLALITNSFGAVFAPLEGLSSVKMTVAEYGEWQKKIYALTEDNAIIVTRYADKYLFPGRKIIPGWEMTEQKNAIIVLARQGRPIYLYDLKLTKMPYSPLCGCMAASKNAIDALCVFMSGSF</sequence>
<organism evidence="1 2">
    <name type="scientific">Candidatus Magasanikbacteria bacterium GW2011_GWA2_42_32</name>
    <dbReference type="NCBI Taxonomy" id="1619039"/>
    <lineage>
        <taxon>Bacteria</taxon>
        <taxon>Candidatus Magasanikiibacteriota</taxon>
    </lineage>
</organism>
<comment type="caution">
    <text evidence="1">The sequence shown here is derived from an EMBL/GenBank/DDBJ whole genome shotgun (WGS) entry which is preliminary data.</text>
</comment>
<evidence type="ECO:0000313" key="1">
    <source>
        <dbReference type="EMBL" id="KKS53573.1"/>
    </source>
</evidence>
<protein>
    <submittedName>
        <fullName evidence="1">Uncharacterized protein</fullName>
    </submittedName>
</protein>
<name>A0A0G1CVC6_9BACT</name>
<accession>A0A0G1CVC6</accession>
<proteinExistence type="predicted"/>
<dbReference type="Proteomes" id="UP000034837">
    <property type="component" value="Unassembled WGS sequence"/>
</dbReference>
<reference evidence="1 2" key="1">
    <citation type="journal article" date="2015" name="Nature">
        <title>rRNA introns, odd ribosomes, and small enigmatic genomes across a large radiation of phyla.</title>
        <authorList>
            <person name="Brown C.T."/>
            <person name="Hug L.A."/>
            <person name="Thomas B.C."/>
            <person name="Sharon I."/>
            <person name="Castelle C.J."/>
            <person name="Singh A."/>
            <person name="Wilkins M.J."/>
            <person name="Williams K.H."/>
            <person name="Banfield J.F."/>
        </authorList>
    </citation>
    <scope>NUCLEOTIDE SEQUENCE [LARGE SCALE GENOMIC DNA]</scope>
</reference>
<dbReference type="AlphaFoldDB" id="A0A0G1CVC6"/>